<evidence type="ECO:0000313" key="2">
    <source>
        <dbReference type="Proteomes" id="UP001638806"/>
    </source>
</evidence>
<dbReference type="Proteomes" id="UP001638806">
    <property type="component" value="Unassembled WGS sequence"/>
</dbReference>
<comment type="caution">
    <text evidence="1">The sequence shown here is derived from an EMBL/GenBank/DDBJ whole genome shotgun (WGS) entry which is preliminary data.</text>
</comment>
<dbReference type="EMBL" id="JBGNUJ010000006">
    <property type="protein sequence ID" value="KAL3958536.1"/>
    <property type="molecule type" value="Genomic_DNA"/>
</dbReference>
<name>A0ACC4DQL2_PURLI</name>
<evidence type="ECO:0000313" key="1">
    <source>
        <dbReference type="EMBL" id="KAL3958536.1"/>
    </source>
</evidence>
<proteinExistence type="predicted"/>
<organism evidence="1 2">
    <name type="scientific">Purpureocillium lilacinum</name>
    <name type="common">Paecilomyces lilacinus</name>
    <dbReference type="NCBI Taxonomy" id="33203"/>
    <lineage>
        <taxon>Eukaryota</taxon>
        <taxon>Fungi</taxon>
        <taxon>Dikarya</taxon>
        <taxon>Ascomycota</taxon>
        <taxon>Pezizomycotina</taxon>
        <taxon>Sordariomycetes</taxon>
        <taxon>Hypocreomycetidae</taxon>
        <taxon>Hypocreales</taxon>
        <taxon>Ophiocordycipitaceae</taxon>
        <taxon>Purpureocillium</taxon>
    </lineage>
</organism>
<reference evidence="1" key="1">
    <citation type="submission" date="2024-12" db="EMBL/GenBank/DDBJ databases">
        <title>Comparative genomics and development of molecular markers within Purpureocillium lilacinum and among Purpureocillium species.</title>
        <authorList>
            <person name="Yeh Z.-Y."/>
            <person name="Ni N.-T."/>
            <person name="Lo P.-H."/>
            <person name="Mushyakhwo K."/>
            <person name="Lin C.-F."/>
            <person name="Nai Y.-S."/>
        </authorList>
    </citation>
    <scope>NUCLEOTIDE SEQUENCE</scope>
    <source>
        <strain evidence="1">NCHU-NPUST-175</strain>
    </source>
</reference>
<keyword evidence="2" id="KW-1185">Reference proteome</keyword>
<accession>A0ACC4DQL2</accession>
<sequence>MLRTVTGLFAAAAVAVAVTPITDDAMTQLLNEGGVSLAMKAQPMFFFGQAMNRPPCIPTWATSGNQQTPSSPLCDYPDMGCNCVTPDKGIGNPSQRFPIYYSYSRCSDTMVRVAYNLFYTKDGAKPKGINGHPYDWERVLVELRKSDDTQWRPYQLHLSQHSGYDRILWPNIQNTFSDSDAGQPRGGDNGKKNLDHPKVYVAWSKHANYQDRNTGWNDPLSQLTNNAFRSQDWWYFPTRDDYIRADRSTDVGRLIASLDWGDASSNPPSMRAGLRDAFERRILSQGNWGSQTTSQYQSTSTPTMVREIKSSAELKEVFASNTYVAVDFFADWCPPCKAISPVFEQLSGKHAVEGQLAFVKVNVDNVKELAVQYRITAMPTFLFFKDGTQVAVHGQKMVQGANPPVLTAAAEKLGGLARKRAEEAAAK</sequence>
<gene>
    <name evidence="1" type="ORF">ACCO45_006698</name>
</gene>
<protein>
    <submittedName>
        <fullName evidence="1">Uncharacterized protein</fullName>
    </submittedName>
</protein>